<reference evidence="1 2" key="1">
    <citation type="submission" date="2024-02" db="EMBL/GenBank/DDBJ databases">
        <authorList>
            <person name="Saticioglu I.B."/>
        </authorList>
    </citation>
    <scope>NUCLEOTIDE SEQUENCE [LARGE SCALE GENOMIC DNA]</scope>
    <source>
        <strain evidence="1 2">Mu-43</strain>
    </source>
</reference>
<dbReference type="RefSeq" id="WP_337316410.1">
    <property type="nucleotide sequence ID" value="NZ_JBBDGN010000001.1"/>
</dbReference>
<proteinExistence type="predicted"/>
<keyword evidence="2" id="KW-1185">Reference proteome</keyword>
<evidence type="ECO:0000313" key="1">
    <source>
        <dbReference type="EMBL" id="MEJ1090232.1"/>
    </source>
</evidence>
<comment type="caution">
    <text evidence="1">The sequence shown here is derived from an EMBL/GenBank/DDBJ whole genome shotgun (WGS) entry which is preliminary data.</text>
</comment>
<name>A0ABU8LFW5_9MICO</name>
<accession>A0ABU8LFW5</accession>
<protein>
    <submittedName>
        <fullName evidence="1">Uncharacterized protein</fullName>
    </submittedName>
</protein>
<organism evidence="1 2">
    <name type="scientific">Microbacterium istanbulense</name>
    <dbReference type="NCBI Taxonomy" id="3122049"/>
    <lineage>
        <taxon>Bacteria</taxon>
        <taxon>Bacillati</taxon>
        <taxon>Actinomycetota</taxon>
        <taxon>Actinomycetes</taxon>
        <taxon>Micrococcales</taxon>
        <taxon>Microbacteriaceae</taxon>
        <taxon>Microbacterium</taxon>
    </lineage>
</organism>
<dbReference type="EMBL" id="JBBDGN010000001">
    <property type="protein sequence ID" value="MEJ1090232.1"/>
    <property type="molecule type" value="Genomic_DNA"/>
</dbReference>
<sequence length="153" mass="16828">MSTPTHITMFDGKRRGPLVDYFRPYPDQIRTSLNTLDGASSWAYSLWRVPKGKDINDAPYSETFLQAAGSAEGMTIEMRTVETDGTPHHFVVGKPCTDPSAPLTRIISWADGAHSTAVRDGEVFTADEAAEIFYAYFLTDAVPTSCTLREMAA</sequence>
<dbReference type="Proteomes" id="UP001366085">
    <property type="component" value="Unassembled WGS sequence"/>
</dbReference>
<gene>
    <name evidence="1" type="ORF">WDU93_00885</name>
</gene>
<evidence type="ECO:0000313" key="2">
    <source>
        <dbReference type="Proteomes" id="UP001366085"/>
    </source>
</evidence>